<keyword evidence="2" id="KW-1185">Reference proteome</keyword>
<dbReference type="EMBL" id="BGPR01074067">
    <property type="protein sequence ID" value="GBO46413.1"/>
    <property type="molecule type" value="Genomic_DNA"/>
</dbReference>
<organism evidence="1 2">
    <name type="scientific">Araneus ventricosus</name>
    <name type="common">Orbweaver spider</name>
    <name type="synonym">Epeira ventricosa</name>
    <dbReference type="NCBI Taxonomy" id="182803"/>
    <lineage>
        <taxon>Eukaryota</taxon>
        <taxon>Metazoa</taxon>
        <taxon>Ecdysozoa</taxon>
        <taxon>Arthropoda</taxon>
        <taxon>Chelicerata</taxon>
        <taxon>Arachnida</taxon>
        <taxon>Araneae</taxon>
        <taxon>Araneomorphae</taxon>
        <taxon>Entelegynae</taxon>
        <taxon>Araneoidea</taxon>
        <taxon>Araneidae</taxon>
        <taxon>Araneus</taxon>
    </lineage>
</organism>
<name>A0A4Y2X9W7_ARAVE</name>
<accession>A0A4Y2X9W7</accession>
<reference evidence="1 2" key="1">
    <citation type="journal article" date="2019" name="Sci. Rep.">
        <title>Orb-weaving spider Araneus ventricosus genome elucidates the spidroin gene catalogue.</title>
        <authorList>
            <person name="Kono N."/>
            <person name="Nakamura H."/>
            <person name="Ohtoshi R."/>
            <person name="Moran D.A.P."/>
            <person name="Shinohara A."/>
            <person name="Yoshida Y."/>
            <person name="Fujiwara M."/>
            <person name="Mori M."/>
            <person name="Tomita M."/>
            <person name="Arakawa K."/>
        </authorList>
    </citation>
    <scope>NUCLEOTIDE SEQUENCE [LARGE SCALE GENOMIC DNA]</scope>
</reference>
<gene>
    <name evidence="1" type="ORF">AVEN_114193_1</name>
</gene>
<proteinExistence type="predicted"/>
<comment type="caution">
    <text evidence="1">The sequence shown here is derived from an EMBL/GenBank/DDBJ whole genome shotgun (WGS) entry which is preliminary data.</text>
</comment>
<dbReference type="AlphaFoldDB" id="A0A4Y2X9W7"/>
<dbReference type="Proteomes" id="UP000499080">
    <property type="component" value="Unassembled WGS sequence"/>
</dbReference>
<protein>
    <submittedName>
        <fullName evidence="1">Uncharacterized protein</fullName>
    </submittedName>
</protein>
<evidence type="ECO:0000313" key="1">
    <source>
        <dbReference type="EMBL" id="GBO46413.1"/>
    </source>
</evidence>
<sequence length="92" mass="10463">MLFNVSQCYGASFIVADVRELPRDLGYYISNVPLSATLNRVHMSSHLLSHYMCACLNETRPLEIFTYDDSSCVLKREGTLRWSAMDGTDFFA</sequence>
<evidence type="ECO:0000313" key="2">
    <source>
        <dbReference type="Proteomes" id="UP000499080"/>
    </source>
</evidence>